<dbReference type="Proteomes" id="UP000001861">
    <property type="component" value="Unassembled WGS sequence"/>
</dbReference>
<evidence type="ECO:0000256" key="2">
    <source>
        <dbReference type="SAM" id="Phobius"/>
    </source>
</evidence>
<dbReference type="InParanoid" id="A8NFH1"/>
<evidence type="ECO:0000313" key="3">
    <source>
        <dbReference type="EMBL" id="EAU88555.2"/>
    </source>
</evidence>
<feature type="transmembrane region" description="Helical" evidence="2">
    <location>
        <begin position="282"/>
        <end position="302"/>
    </location>
</feature>
<dbReference type="VEuPathDB" id="FungiDB:CC1G_04261"/>
<accession>A8NFH1</accession>
<dbReference type="GO" id="GO:0005794">
    <property type="term" value="C:Golgi apparatus"/>
    <property type="evidence" value="ECO:0007669"/>
    <property type="project" value="TreeGrafter"/>
</dbReference>
<dbReference type="AlphaFoldDB" id="A8NFH1"/>
<dbReference type="EMBL" id="AACS02000002">
    <property type="protein sequence ID" value="EAU88555.2"/>
    <property type="molecule type" value="Genomic_DNA"/>
</dbReference>
<evidence type="ECO:0000313" key="4">
    <source>
        <dbReference type="Proteomes" id="UP000001861"/>
    </source>
</evidence>
<keyword evidence="2" id="KW-0812">Transmembrane</keyword>
<gene>
    <name evidence="3" type="ORF">CC1G_04261</name>
</gene>
<feature type="transmembrane region" description="Helical" evidence="2">
    <location>
        <begin position="78"/>
        <end position="98"/>
    </location>
</feature>
<feature type="transmembrane region" description="Helical" evidence="2">
    <location>
        <begin position="186"/>
        <end position="211"/>
    </location>
</feature>
<dbReference type="HOGENOM" id="CLU_029564_0_0_1"/>
<feature type="transmembrane region" description="Helical" evidence="2">
    <location>
        <begin position="14"/>
        <end position="37"/>
    </location>
</feature>
<proteinExistence type="predicted"/>
<dbReference type="PANTHER" id="PTHR34391:SF1">
    <property type="entry name" value="UPF0658 GOLGI APPARATUS MEMBRANE PROTEIN C1952.10C-RELATED"/>
    <property type="match status" value="1"/>
</dbReference>
<keyword evidence="2" id="KW-0472">Membrane</keyword>
<dbReference type="RefSeq" id="XP_001833282.2">
    <property type="nucleotide sequence ID" value="XM_001833230.2"/>
</dbReference>
<feature type="transmembrane region" description="Helical" evidence="2">
    <location>
        <begin position="245"/>
        <end position="262"/>
    </location>
</feature>
<keyword evidence="4" id="KW-1185">Reference proteome</keyword>
<name>A8NFH1_COPC7</name>
<dbReference type="PANTHER" id="PTHR34391">
    <property type="entry name" value="UPF0658 GOLGI APPARATUS MEMBRANE PROTEIN C1952.10C-RELATED"/>
    <property type="match status" value="1"/>
</dbReference>
<dbReference type="OMA" id="FWTRREN"/>
<dbReference type="InterPro" id="IPR040410">
    <property type="entry name" value="UPF0658_Golgi"/>
</dbReference>
<dbReference type="OrthoDB" id="2448307at2759"/>
<dbReference type="eggNOG" id="ENOG502RXYE">
    <property type="taxonomic scope" value="Eukaryota"/>
</dbReference>
<evidence type="ECO:0000256" key="1">
    <source>
        <dbReference type="SAM" id="MobiDB-lite"/>
    </source>
</evidence>
<dbReference type="KEGG" id="cci:CC1G_04261"/>
<keyword evidence="2" id="KW-1133">Transmembrane helix</keyword>
<feature type="transmembrane region" description="Helical" evidence="2">
    <location>
        <begin position="137"/>
        <end position="155"/>
    </location>
</feature>
<feature type="transmembrane region" description="Helical" evidence="2">
    <location>
        <begin position="217"/>
        <end position="238"/>
    </location>
</feature>
<sequence>MAIEPFLGTRAQKAFIATTTLQAIVVLVMVAITFGIVDKHVALRSTLNYKTLPCYLALFGLAELFQVFMAFDALRLRNVIQLFGILCFHAAMMVFAAIQVGQTKTALVTRSAAECAVNFSFVNCDGPGTLFNQVKPFLIVAPCVIGVSWVALIYLTKQLYEEFGWAIFHVVGANPRLKTMYQYYQIMICLLKFDFFFFTGVTMQLLILVLQTSEAEFGITIAAIPVVLVLLILCGLAVQREIKPIMAVSLVMMLASLSYFLYKLVRFYQPGSREQYETTRASLTITTIIAFLLLFATFAVGLRCFSDFDRGLQASKMAAAKTPPALQSKESSKSGTEGVPLGPRISIE</sequence>
<organism evidence="3 4">
    <name type="scientific">Coprinopsis cinerea (strain Okayama-7 / 130 / ATCC MYA-4618 / FGSC 9003)</name>
    <name type="common">Inky cap fungus</name>
    <name type="synonym">Hormographiella aspergillata</name>
    <dbReference type="NCBI Taxonomy" id="240176"/>
    <lineage>
        <taxon>Eukaryota</taxon>
        <taxon>Fungi</taxon>
        <taxon>Dikarya</taxon>
        <taxon>Basidiomycota</taxon>
        <taxon>Agaricomycotina</taxon>
        <taxon>Agaricomycetes</taxon>
        <taxon>Agaricomycetidae</taxon>
        <taxon>Agaricales</taxon>
        <taxon>Agaricineae</taxon>
        <taxon>Psathyrellaceae</taxon>
        <taxon>Coprinopsis</taxon>
    </lineage>
</organism>
<protein>
    <submittedName>
        <fullName evidence="3">Uncharacterized protein</fullName>
    </submittedName>
</protein>
<comment type="caution">
    <text evidence="3">The sequence shown here is derived from an EMBL/GenBank/DDBJ whole genome shotgun (WGS) entry which is preliminary data.</text>
</comment>
<feature type="region of interest" description="Disordered" evidence="1">
    <location>
        <begin position="318"/>
        <end position="348"/>
    </location>
</feature>
<dbReference type="GeneID" id="6009778"/>
<reference evidence="3 4" key="1">
    <citation type="journal article" date="2010" name="Proc. Natl. Acad. Sci. U.S.A.">
        <title>Insights into evolution of multicellular fungi from the assembled chromosomes of the mushroom Coprinopsis cinerea (Coprinus cinereus).</title>
        <authorList>
            <person name="Stajich J.E."/>
            <person name="Wilke S.K."/>
            <person name="Ahren D."/>
            <person name="Au C.H."/>
            <person name="Birren B.W."/>
            <person name="Borodovsky M."/>
            <person name="Burns C."/>
            <person name="Canback B."/>
            <person name="Casselton L.A."/>
            <person name="Cheng C.K."/>
            <person name="Deng J."/>
            <person name="Dietrich F.S."/>
            <person name="Fargo D.C."/>
            <person name="Farman M.L."/>
            <person name="Gathman A.C."/>
            <person name="Goldberg J."/>
            <person name="Guigo R."/>
            <person name="Hoegger P.J."/>
            <person name="Hooker J.B."/>
            <person name="Huggins A."/>
            <person name="James T.Y."/>
            <person name="Kamada T."/>
            <person name="Kilaru S."/>
            <person name="Kodira C."/>
            <person name="Kues U."/>
            <person name="Kupfer D."/>
            <person name="Kwan H.S."/>
            <person name="Lomsadze A."/>
            <person name="Li W."/>
            <person name="Lilly W.W."/>
            <person name="Ma L.J."/>
            <person name="Mackey A.J."/>
            <person name="Manning G."/>
            <person name="Martin F."/>
            <person name="Muraguchi H."/>
            <person name="Natvig D.O."/>
            <person name="Palmerini H."/>
            <person name="Ramesh M.A."/>
            <person name="Rehmeyer C.J."/>
            <person name="Roe B.A."/>
            <person name="Shenoy N."/>
            <person name="Stanke M."/>
            <person name="Ter-Hovhannisyan V."/>
            <person name="Tunlid A."/>
            <person name="Velagapudi R."/>
            <person name="Vision T.J."/>
            <person name="Zeng Q."/>
            <person name="Zolan M.E."/>
            <person name="Pukkila P.J."/>
        </authorList>
    </citation>
    <scope>NUCLEOTIDE SEQUENCE [LARGE SCALE GENOMIC DNA]</scope>
    <source>
        <strain evidence="4">Okayama-7 / 130 / ATCC MYA-4618 / FGSC 9003</strain>
    </source>
</reference>